<evidence type="ECO:0000313" key="2">
    <source>
        <dbReference type="Proteomes" id="UP000834106"/>
    </source>
</evidence>
<reference evidence="1" key="1">
    <citation type="submission" date="2023-05" db="EMBL/GenBank/DDBJ databases">
        <authorList>
            <person name="Huff M."/>
        </authorList>
    </citation>
    <scope>NUCLEOTIDE SEQUENCE</scope>
</reference>
<dbReference type="Proteomes" id="UP000834106">
    <property type="component" value="Chromosome 17"/>
</dbReference>
<dbReference type="PANTHER" id="PTHR34451:SF7">
    <property type="entry name" value="PHD FINGER FAMILY PROTEIN"/>
    <property type="match status" value="1"/>
</dbReference>
<evidence type="ECO:0000313" key="1">
    <source>
        <dbReference type="EMBL" id="CAI9779908.1"/>
    </source>
</evidence>
<proteinExistence type="predicted"/>
<dbReference type="EMBL" id="OU503052">
    <property type="protein sequence ID" value="CAI9779908.1"/>
    <property type="molecule type" value="Genomic_DNA"/>
</dbReference>
<protein>
    <submittedName>
        <fullName evidence="1">Uncharacterized protein</fullName>
    </submittedName>
</protein>
<name>A0AAD2E891_9LAMI</name>
<dbReference type="PANTHER" id="PTHR34451">
    <property type="entry name" value="PHD FINGER FAMILY PROTEIN"/>
    <property type="match status" value="1"/>
</dbReference>
<accession>A0AAD2E891</accession>
<gene>
    <name evidence="1" type="ORF">FPE_LOCUS27338</name>
</gene>
<dbReference type="AlphaFoldDB" id="A0AAD2E891"/>
<sequence>MTILIEQPADHVGGKEIVSDTNELVLDGGFVMPKMESESANVLLVSAKIAVRSMSKAAVVARAEDEQRAKEAAFTRIREKEAMEYVVYLVVTEKVRKKEAALFISPNVSGPMVGRTWLILVVLVLKVVGM</sequence>
<keyword evidence="2" id="KW-1185">Reference proteome</keyword>
<organism evidence="1 2">
    <name type="scientific">Fraxinus pennsylvanica</name>
    <dbReference type="NCBI Taxonomy" id="56036"/>
    <lineage>
        <taxon>Eukaryota</taxon>
        <taxon>Viridiplantae</taxon>
        <taxon>Streptophyta</taxon>
        <taxon>Embryophyta</taxon>
        <taxon>Tracheophyta</taxon>
        <taxon>Spermatophyta</taxon>
        <taxon>Magnoliopsida</taxon>
        <taxon>eudicotyledons</taxon>
        <taxon>Gunneridae</taxon>
        <taxon>Pentapetalae</taxon>
        <taxon>asterids</taxon>
        <taxon>lamiids</taxon>
        <taxon>Lamiales</taxon>
        <taxon>Oleaceae</taxon>
        <taxon>Oleeae</taxon>
        <taxon>Fraxinus</taxon>
    </lineage>
</organism>